<keyword evidence="5 9" id="KW-0227">DNA damage</keyword>
<dbReference type="Pfam" id="PF02463">
    <property type="entry name" value="SMC_N"/>
    <property type="match status" value="1"/>
</dbReference>
<keyword evidence="4" id="KW-0547">Nucleotide-binding</keyword>
<accession>A0A3M6QGB6</accession>
<protein>
    <recommendedName>
        <fullName evidence="3 9">DNA repair protein RecN</fullName>
    </recommendedName>
    <alternativeName>
        <fullName evidence="8 9">Recombination protein N</fullName>
    </alternativeName>
</protein>
<dbReference type="GO" id="GO:0006310">
    <property type="term" value="P:DNA recombination"/>
    <property type="evidence" value="ECO:0007669"/>
    <property type="project" value="InterPro"/>
</dbReference>
<evidence type="ECO:0000256" key="8">
    <source>
        <dbReference type="ARBA" id="ARBA00033408"/>
    </source>
</evidence>
<dbReference type="GO" id="GO:0043590">
    <property type="term" value="C:bacterial nucleoid"/>
    <property type="evidence" value="ECO:0007669"/>
    <property type="project" value="TreeGrafter"/>
</dbReference>
<dbReference type="AlphaFoldDB" id="A0A3M6QGB6"/>
<dbReference type="InterPro" id="IPR027417">
    <property type="entry name" value="P-loop_NTPase"/>
</dbReference>
<dbReference type="InterPro" id="IPR004604">
    <property type="entry name" value="DNA_recomb/repair_RecN"/>
</dbReference>
<comment type="function">
    <text evidence="1 9">May be involved in recombinational repair of damaged DNA.</text>
</comment>
<dbReference type="NCBIfam" id="NF008121">
    <property type="entry name" value="PRK10869.1"/>
    <property type="match status" value="1"/>
</dbReference>
<evidence type="ECO:0000256" key="6">
    <source>
        <dbReference type="ARBA" id="ARBA00022840"/>
    </source>
</evidence>
<keyword evidence="7 9" id="KW-0234">DNA repair</keyword>
<feature type="domain" description="RecF/RecN/SMC N-terminal" evidence="11">
    <location>
        <begin position="4"/>
        <end position="509"/>
    </location>
</feature>
<evidence type="ECO:0000256" key="9">
    <source>
        <dbReference type="PIRNR" id="PIRNR003128"/>
    </source>
</evidence>
<dbReference type="CDD" id="cd03241">
    <property type="entry name" value="ABC_RecN"/>
    <property type="match status" value="2"/>
</dbReference>
<organism evidence="12 13">
    <name type="scientific">Allofranklinella schreckenbergeri</name>
    <dbReference type="NCBI Taxonomy" id="1076744"/>
    <lineage>
        <taxon>Bacteria</taxon>
        <taxon>Pseudomonadati</taxon>
        <taxon>Pseudomonadota</taxon>
        <taxon>Betaproteobacteria</taxon>
        <taxon>Burkholderiales</taxon>
        <taxon>Comamonadaceae</taxon>
        <taxon>Allofranklinella</taxon>
    </lineage>
</organism>
<evidence type="ECO:0000256" key="2">
    <source>
        <dbReference type="ARBA" id="ARBA00009441"/>
    </source>
</evidence>
<sequence>MALRRMALRDFVLVQALEIDFQSGFTVLSGETGAGKSILIDAMQLVLGARAESGLVRAGAQRAEIVAEFDAPTAPDSPLAQWLHAQGWEADPTDADPTLLLRRTVDAHGKSRAWINGSVATIGQLGELGQWLVDIHGQHAWQSLMRPATVRALLDGYASAQPQAQATGQAWQRWRDALAALEQAQANAEHMQQDRERLQWQLEEIGRLAPRAGEWAQLDQQHTRLAHMQDLQRAASHAWQALDADEGGGALRALTQAGHILAEHRNIEPQFAEWENALAALADPLQDIARALRDYAQAQEWDPAEFAQLDERMGQWLALARRHRQPPEALPELWAQWRAQLAALDAGADIPALMQAEQAARAQYQAAAQALSAQRRAAAPALEAAVTTLMHSLGMSGSRFAIALHTLEQPQAHGLDEVEFLIASSHSGAARPLAKVASGGELSRISLAIAVCTSQLGHAGTLVFDEVDTGIGGAVAHSVGLLMGRLGRDRQVLAVTHLPQVAACANGHLLVQKTVAQQGASSAVQPIEGQARVAEIARMLGGDALTPTTLAHAQEMLARAAQALQAGTDTAPAPAAAAQTPQAAKAGKKKTAKGNPHA</sequence>
<feature type="region of interest" description="Disordered" evidence="10">
    <location>
        <begin position="563"/>
        <end position="598"/>
    </location>
</feature>
<name>A0A3M6QGB6_9BURK</name>
<comment type="caution">
    <text evidence="12">The sequence shown here is derived from an EMBL/GenBank/DDBJ whole genome shotgun (WGS) entry which is preliminary data.</text>
</comment>
<dbReference type="GO" id="GO:0009432">
    <property type="term" value="P:SOS response"/>
    <property type="evidence" value="ECO:0007669"/>
    <property type="project" value="TreeGrafter"/>
</dbReference>
<gene>
    <name evidence="12" type="primary">recN</name>
    <name evidence="12" type="ORF">EBQ25_02390</name>
</gene>
<feature type="compositionally biased region" description="Low complexity" evidence="10">
    <location>
        <begin position="565"/>
        <end position="585"/>
    </location>
</feature>
<dbReference type="RefSeq" id="WP_122253366.1">
    <property type="nucleotide sequence ID" value="NZ_RDQL01000002.1"/>
</dbReference>
<keyword evidence="13" id="KW-1185">Reference proteome</keyword>
<dbReference type="PIRSF" id="PIRSF003128">
    <property type="entry name" value="RecN"/>
    <property type="match status" value="1"/>
</dbReference>
<dbReference type="NCBIfam" id="TIGR00634">
    <property type="entry name" value="recN"/>
    <property type="match status" value="1"/>
</dbReference>
<dbReference type="GO" id="GO:0005524">
    <property type="term" value="F:ATP binding"/>
    <property type="evidence" value="ECO:0007669"/>
    <property type="project" value="UniProtKB-KW"/>
</dbReference>
<evidence type="ECO:0000313" key="13">
    <source>
        <dbReference type="Proteomes" id="UP000267035"/>
    </source>
</evidence>
<dbReference type="PANTHER" id="PTHR11059:SF0">
    <property type="entry name" value="DNA REPAIR PROTEIN RECN"/>
    <property type="match status" value="1"/>
</dbReference>
<evidence type="ECO:0000256" key="5">
    <source>
        <dbReference type="ARBA" id="ARBA00022763"/>
    </source>
</evidence>
<evidence type="ECO:0000256" key="4">
    <source>
        <dbReference type="ARBA" id="ARBA00022741"/>
    </source>
</evidence>
<dbReference type="Gene3D" id="3.40.50.300">
    <property type="entry name" value="P-loop containing nucleotide triphosphate hydrolases"/>
    <property type="match status" value="2"/>
</dbReference>
<evidence type="ECO:0000256" key="3">
    <source>
        <dbReference type="ARBA" id="ARBA00021315"/>
    </source>
</evidence>
<dbReference type="Proteomes" id="UP000267035">
    <property type="component" value="Unassembled WGS sequence"/>
</dbReference>
<evidence type="ECO:0000256" key="7">
    <source>
        <dbReference type="ARBA" id="ARBA00023204"/>
    </source>
</evidence>
<evidence type="ECO:0000256" key="10">
    <source>
        <dbReference type="SAM" id="MobiDB-lite"/>
    </source>
</evidence>
<dbReference type="EMBL" id="RDQL01000002">
    <property type="protein sequence ID" value="RMX02097.1"/>
    <property type="molecule type" value="Genomic_DNA"/>
</dbReference>
<comment type="similarity">
    <text evidence="2 9">Belongs to the RecN family.</text>
</comment>
<dbReference type="InterPro" id="IPR003395">
    <property type="entry name" value="RecF/RecN/SMC_N"/>
</dbReference>
<keyword evidence="6" id="KW-0067">ATP-binding</keyword>
<evidence type="ECO:0000256" key="1">
    <source>
        <dbReference type="ARBA" id="ARBA00003618"/>
    </source>
</evidence>
<evidence type="ECO:0000313" key="12">
    <source>
        <dbReference type="EMBL" id="RMX02097.1"/>
    </source>
</evidence>
<dbReference type="SUPFAM" id="SSF52540">
    <property type="entry name" value="P-loop containing nucleoside triphosphate hydrolases"/>
    <property type="match status" value="2"/>
</dbReference>
<dbReference type="FunFam" id="3.40.50.300:FF:000319">
    <property type="entry name" value="DNA repair protein RecN"/>
    <property type="match status" value="1"/>
</dbReference>
<dbReference type="PANTHER" id="PTHR11059">
    <property type="entry name" value="DNA REPAIR PROTEIN RECN"/>
    <property type="match status" value="1"/>
</dbReference>
<dbReference type="GO" id="GO:0006281">
    <property type="term" value="P:DNA repair"/>
    <property type="evidence" value="ECO:0007669"/>
    <property type="project" value="UniProtKB-KW"/>
</dbReference>
<evidence type="ECO:0000259" key="11">
    <source>
        <dbReference type="Pfam" id="PF02463"/>
    </source>
</evidence>
<reference evidence="12 13" key="1">
    <citation type="submission" date="2018-10" db="EMBL/GenBank/DDBJ databases">
        <title>Comamonadaceae CDC group NO-1 genome sequencing and assembly.</title>
        <authorList>
            <person name="Bernier A.-M."/>
            <person name="Bernard K."/>
        </authorList>
    </citation>
    <scope>NUCLEOTIDE SEQUENCE [LARGE SCALE GENOMIC DNA]</scope>
    <source>
        <strain evidence="12 13">NML161473</strain>
    </source>
</reference>
<proteinExistence type="inferred from homology"/>